<accession>A0A1W0AW79</accession>
<dbReference type="RefSeq" id="WP_077116835.1">
    <property type="nucleotide sequence ID" value="NZ_LOKT01000008.1"/>
</dbReference>
<keyword evidence="2" id="KW-1185">Reference proteome</keyword>
<reference evidence="1 2" key="1">
    <citation type="journal article" date="2016" name="Antonie Van Leeuwenhoek">
        <title>Nocardia donostiensis sp. nov., isolated from human respiratory specimens.</title>
        <authorList>
            <person name="Ercibengoa M."/>
            <person name="Bell M."/>
            <person name="Marimon J.M."/>
            <person name="Humrighouse B."/>
            <person name="Klenk H.P."/>
            <person name="Potter G."/>
            <person name="Perez-Trallero E."/>
        </authorList>
    </citation>
    <scope>NUCLEOTIDE SEQUENCE [LARGE SCALE GENOMIC DNA]</scope>
    <source>
        <strain evidence="1 2">X1655</strain>
    </source>
</reference>
<dbReference type="STRING" id="1538463.B0T36_13495"/>
<dbReference type="EMBL" id="MUMY01000010">
    <property type="protein sequence ID" value="ONM48271.1"/>
    <property type="molecule type" value="Genomic_DNA"/>
</dbReference>
<name>A0A1W0AW79_9NOCA</name>
<comment type="caution">
    <text evidence="1">The sequence shown here is derived from an EMBL/GenBank/DDBJ whole genome shotgun (WGS) entry which is preliminary data.</text>
</comment>
<sequence>MTTGVQTGELGKLGNELNSSASVVKDQAEKVSNNMVGPGEVGANYSEQGKKIQTGLEAVRAWLEDWAEATTNTGHAVGASEVIYSNVDQENATNTTNAGS</sequence>
<evidence type="ECO:0000313" key="1">
    <source>
        <dbReference type="EMBL" id="ONM48271.1"/>
    </source>
</evidence>
<organism evidence="1 2">
    <name type="scientific">Nocardia donostiensis</name>
    <dbReference type="NCBI Taxonomy" id="1538463"/>
    <lineage>
        <taxon>Bacteria</taxon>
        <taxon>Bacillati</taxon>
        <taxon>Actinomycetota</taxon>
        <taxon>Actinomycetes</taxon>
        <taxon>Mycobacteriales</taxon>
        <taxon>Nocardiaceae</taxon>
        <taxon>Nocardia</taxon>
    </lineage>
</organism>
<dbReference type="AlphaFoldDB" id="A0A1W0AW79"/>
<proteinExistence type="predicted"/>
<evidence type="ECO:0008006" key="3">
    <source>
        <dbReference type="Google" id="ProtNLM"/>
    </source>
</evidence>
<gene>
    <name evidence="1" type="ORF">B0T46_12840</name>
</gene>
<protein>
    <recommendedName>
        <fullName evidence="3">ESX-1 secretion-associated protein</fullName>
    </recommendedName>
</protein>
<dbReference type="Proteomes" id="UP000188836">
    <property type="component" value="Unassembled WGS sequence"/>
</dbReference>
<evidence type="ECO:0000313" key="2">
    <source>
        <dbReference type="Proteomes" id="UP000188836"/>
    </source>
</evidence>
<dbReference type="OrthoDB" id="4556588at2"/>